<dbReference type="EMBL" id="JAQQWN010000006">
    <property type="protein sequence ID" value="KAK8079530.1"/>
    <property type="molecule type" value="Genomic_DNA"/>
</dbReference>
<feature type="region of interest" description="Disordered" evidence="1">
    <location>
        <begin position="160"/>
        <end position="189"/>
    </location>
</feature>
<protein>
    <submittedName>
        <fullName evidence="2">Uncharacterized protein</fullName>
    </submittedName>
</protein>
<proteinExistence type="predicted"/>
<dbReference type="RefSeq" id="XP_066667005.1">
    <property type="nucleotide sequence ID" value="XM_066811663.1"/>
</dbReference>
<gene>
    <name evidence="2" type="ORF">PG997_007348</name>
</gene>
<sequence>MEDVLPAVLLMAEGIGSLEEVEEVYKFLVEAVLVVVTTELLLVKDVLTSGLLLEEAVGRLGVVEDVDVSLKLVKVSSDAEALKMLLVGEVESELWLVVDIADETKLLDELSTIETLELVSDAVAVEELTSESEIDVEVDEESELDSLDEVVSVTEDVDADDAEVDKETEPVASNEDEIEVNDSDSPDVNLDVSDAEVVEVEIISIDELEAVDAAEEIPELSVSVLEPELVSEIWDAETDEVVVVKVDVSSVDRVEVETTSADELDDVAADETPELSIPVSATLDVRLPELVDSDSDDSVEVIVLPELTSELLELCVGGTLDRSLDRDALEYNELVEPLL</sequence>
<accession>A0ABR1W7R1</accession>
<keyword evidence="3" id="KW-1185">Reference proteome</keyword>
<dbReference type="Proteomes" id="UP001433268">
    <property type="component" value="Unassembled WGS sequence"/>
</dbReference>
<evidence type="ECO:0000313" key="2">
    <source>
        <dbReference type="EMBL" id="KAK8079530.1"/>
    </source>
</evidence>
<organism evidence="2 3">
    <name type="scientific">Apiospora hydei</name>
    <dbReference type="NCBI Taxonomy" id="1337664"/>
    <lineage>
        <taxon>Eukaryota</taxon>
        <taxon>Fungi</taxon>
        <taxon>Dikarya</taxon>
        <taxon>Ascomycota</taxon>
        <taxon>Pezizomycotina</taxon>
        <taxon>Sordariomycetes</taxon>
        <taxon>Xylariomycetidae</taxon>
        <taxon>Amphisphaeriales</taxon>
        <taxon>Apiosporaceae</taxon>
        <taxon>Apiospora</taxon>
    </lineage>
</organism>
<reference evidence="2 3" key="1">
    <citation type="submission" date="2023-01" db="EMBL/GenBank/DDBJ databases">
        <title>Analysis of 21 Apiospora genomes using comparative genomics revels a genus with tremendous synthesis potential of carbohydrate active enzymes and secondary metabolites.</title>
        <authorList>
            <person name="Sorensen T."/>
        </authorList>
    </citation>
    <scope>NUCLEOTIDE SEQUENCE [LARGE SCALE GENOMIC DNA]</scope>
    <source>
        <strain evidence="2 3">CBS 114990</strain>
    </source>
</reference>
<feature type="compositionally biased region" description="Acidic residues" evidence="1">
    <location>
        <begin position="174"/>
        <end position="185"/>
    </location>
</feature>
<dbReference type="GeneID" id="92044723"/>
<evidence type="ECO:0000313" key="3">
    <source>
        <dbReference type="Proteomes" id="UP001433268"/>
    </source>
</evidence>
<comment type="caution">
    <text evidence="2">The sequence shown here is derived from an EMBL/GenBank/DDBJ whole genome shotgun (WGS) entry which is preliminary data.</text>
</comment>
<evidence type="ECO:0000256" key="1">
    <source>
        <dbReference type="SAM" id="MobiDB-lite"/>
    </source>
</evidence>
<name>A0ABR1W7R1_9PEZI</name>